<evidence type="ECO:0000256" key="3">
    <source>
        <dbReference type="ARBA" id="ARBA00022989"/>
    </source>
</evidence>
<evidence type="ECO:0000259" key="14">
    <source>
        <dbReference type="PROSITE" id="PS50026"/>
    </source>
</evidence>
<dbReference type="EMBL" id="BTRK01000001">
    <property type="protein sequence ID" value="GMR29911.1"/>
    <property type="molecule type" value="Genomic_DNA"/>
</dbReference>
<feature type="disulfide bond" evidence="10">
    <location>
        <begin position="70"/>
        <end position="80"/>
    </location>
</feature>
<dbReference type="InterPro" id="IPR035993">
    <property type="entry name" value="Notch-like_dom_sf"/>
</dbReference>
<dbReference type="InterPro" id="IPR000800">
    <property type="entry name" value="Notch_dom"/>
</dbReference>
<dbReference type="Gene3D" id="4.10.470.20">
    <property type="match status" value="2"/>
</dbReference>
<gene>
    <name evidence="15" type="ORF">PMAYCL1PPCAC_00106</name>
</gene>
<dbReference type="Pfam" id="PF00066">
    <property type="entry name" value="Notch"/>
    <property type="match status" value="2"/>
</dbReference>
<evidence type="ECO:0000256" key="1">
    <source>
        <dbReference type="ARBA" id="ARBA00022692"/>
    </source>
</evidence>
<dbReference type="SMART" id="SM00248">
    <property type="entry name" value="ANK"/>
    <property type="match status" value="6"/>
</dbReference>
<evidence type="ECO:0000256" key="13">
    <source>
        <dbReference type="SAM" id="SignalP"/>
    </source>
</evidence>
<keyword evidence="5 12" id="KW-0472">Membrane</keyword>
<feature type="transmembrane region" description="Helical" evidence="12">
    <location>
        <begin position="388"/>
        <end position="412"/>
    </location>
</feature>
<dbReference type="AlphaFoldDB" id="A0AAN4YWW3"/>
<evidence type="ECO:0000256" key="4">
    <source>
        <dbReference type="ARBA" id="ARBA00023043"/>
    </source>
</evidence>
<dbReference type="PROSITE" id="PS50026">
    <property type="entry name" value="EGF_3"/>
    <property type="match status" value="1"/>
</dbReference>
<comment type="caution">
    <text evidence="15">The sequence shown here is derived from an EMBL/GenBank/DDBJ whole genome shotgun (WGS) entry which is preliminary data.</text>
</comment>
<organism evidence="15 16">
    <name type="scientific">Pristionchus mayeri</name>
    <dbReference type="NCBI Taxonomy" id="1317129"/>
    <lineage>
        <taxon>Eukaryota</taxon>
        <taxon>Metazoa</taxon>
        <taxon>Ecdysozoa</taxon>
        <taxon>Nematoda</taxon>
        <taxon>Chromadorea</taxon>
        <taxon>Rhabditida</taxon>
        <taxon>Rhabditina</taxon>
        <taxon>Diplogasteromorpha</taxon>
        <taxon>Diplogasteroidea</taxon>
        <taxon>Neodiplogasteridae</taxon>
        <taxon>Pristionchus</taxon>
    </lineage>
</organism>
<dbReference type="Pfam" id="PF12796">
    <property type="entry name" value="Ank_2"/>
    <property type="match status" value="2"/>
</dbReference>
<dbReference type="GO" id="GO:0005634">
    <property type="term" value="C:nucleus"/>
    <property type="evidence" value="ECO:0007669"/>
    <property type="project" value="TreeGrafter"/>
</dbReference>
<evidence type="ECO:0000256" key="2">
    <source>
        <dbReference type="ARBA" id="ARBA00022737"/>
    </source>
</evidence>
<dbReference type="SMART" id="SM00004">
    <property type="entry name" value="NL"/>
    <property type="match status" value="2"/>
</dbReference>
<dbReference type="InterPro" id="IPR000742">
    <property type="entry name" value="EGF"/>
</dbReference>
<feature type="signal peptide" evidence="13">
    <location>
        <begin position="1"/>
        <end position="18"/>
    </location>
</feature>
<evidence type="ECO:0000256" key="9">
    <source>
        <dbReference type="PROSITE-ProRule" id="PRU00023"/>
    </source>
</evidence>
<dbReference type="PROSITE" id="PS50297">
    <property type="entry name" value="ANK_REP_REGION"/>
    <property type="match status" value="3"/>
</dbReference>
<keyword evidence="6 10" id="KW-1015">Disulfide bond</keyword>
<dbReference type="SMART" id="SM00181">
    <property type="entry name" value="EGF"/>
    <property type="match status" value="3"/>
</dbReference>
<sequence length="870" mass="94649">MKAFSVFFVIFLHGVGSAIECPQGFKGPLCVEKCSLFCNSGMCDWRNETEVCICDESKWTGSNCEEPRPCASAKCNHGKCEPYNNTLIPFICICNEGYKGDRCDEPIIDLCIGQSKISCDNEATCVNNQCVCKDGFGGERCENIVPLREEYANSRCNTSCAAVFANNKCDENCNTAECFYDGLDCFEKPEIDEEDTDRMDLGSTNCLYHYGNGVCDKDCNSYQYGFDGGDCEKELRGTVKGRIMISLGVNPSVLNLSHKFLLAYLAQILRAGVSVSKRGKDNIPEVYSIVRSTGIEEHIILDDSLPDRYDDFTKLILDVDTSYCNNETWKCLRINRTDNSIQPISFPSRSVMVSFVVKDVSVVEVSSLSCCSSLTNVIQEPTAAWIEIFLTVIISMLITLTLSFLILACWFFRRRRRNSKTSKDGGRTGHLRIDHHKNRLVDAVEEGNVSSLTTLLSEVTPIEAANAEDVAGNTVLHMAASRDDKEMVQLLLQSRMFDVCSVNSIGQSPLLYSLREGKPGLETLELLVNAINDAKLRHRTTSQNTRAASNHLMLTALSEEPGWGLTDAVGRSALHHAALAGRPRHIIHFLVSHGASPGLQDASGNTPLHLAAINGHSETVHALLDERATVTVTNSLGNTPAHVCALNGHSNLANLLFEKEYEVNSAPIRSRHDSQRGNMYSTAESLFSDEPDEFVLPSLLSFGADLTPLMAAASSGGCGEGSGCGGRLSLSGIGGNSILGGPNSTISGSADPLLSTPTPKLPHILTPSSQLVEVSPDRVDSTPSTLPRKCLYGVERSPSDPRPSQLSSPYGTVYGKRRSLPDGPSITSNYRDVLLSPVHFMYASNTMSSTSERSQSSAGHDSLVSSFRPP</sequence>
<dbReference type="GO" id="GO:0045944">
    <property type="term" value="P:positive regulation of transcription by RNA polymerase II"/>
    <property type="evidence" value="ECO:0007669"/>
    <property type="project" value="TreeGrafter"/>
</dbReference>
<name>A0AAN4YWW3_9BILA</name>
<feature type="region of interest" description="Disordered" evidence="11">
    <location>
        <begin position="768"/>
        <end position="825"/>
    </location>
</feature>
<feature type="disulfide bond" evidence="10">
    <location>
        <begin position="75"/>
        <end position="92"/>
    </location>
</feature>
<evidence type="ECO:0000256" key="5">
    <source>
        <dbReference type="ARBA" id="ARBA00023136"/>
    </source>
</evidence>
<evidence type="ECO:0000256" key="10">
    <source>
        <dbReference type="PROSITE-ProRule" id="PRU00076"/>
    </source>
</evidence>
<dbReference type="InterPro" id="IPR002110">
    <property type="entry name" value="Ankyrin_rpt"/>
</dbReference>
<feature type="repeat" description="ANK" evidence="9">
    <location>
        <begin position="603"/>
        <end position="635"/>
    </location>
</feature>
<feature type="chain" id="PRO_5042866672" description="EGF-like domain-containing protein" evidence="13">
    <location>
        <begin position="19"/>
        <end position="870"/>
    </location>
</feature>
<keyword evidence="16" id="KW-1185">Reference proteome</keyword>
<keyword evidence="4 9" id="KW-0040">ANK repeat</keyword>
<feature type="compositionally biased region" description="Low complexity" evidence="11">
    <location>
        <begin position="846"/>
        <end position="857"/>
    </location>
</feature>
<evidence type="ECO:0000313" key="16">
    <source>
        <dbReference type="Proteomes" id="UP001328107"/>
    </source>
</evidence>
<feature type="repeat" description="ANK" evidence="9">
    <location>
        <begin position="569"/>
        <end position="602"/>
    </location>
</feature>
<evidence type="ECO:0000256" key="7">
    <source>
        <dbReference type="ARBA" id="ARBA00023180"/>
    </source>
</evidence>
<dbReference type="PROSITE" id="PS00022">
    <property type="entry name" value="EGF_1"/>
    <property type="match status" value="2"/>
</dbReference>
<keyword evidence="13" id="KW-0732">Signal</keyword>
<dbReference type="PROSITE" id="PS01186">
    <property type="entry name" value="EGF_2"/>
    <property type="match status" value="2"/>
</dbReference>
<dbReference type="PRINTS" id="PR01415">
    <property type="entry name" value="ANKYRIN"/>
</dbReference>
<evidence type="ECO:0000313" key="15">
    <source>
        <dbReference type="EMBL" id="GMR29911.1"/>
    </source>
</evidence>
<dbReference type="Proteomes" id="UP001328107">
    <property type="component" value="Unassembled WGS sequence"/>
</dbReference>
<dbReference type="InterPro" id="IPR036770">
    <property type="entry name" value="Ankyrin_rpt-contain_sf"/>
</dbReference>
<accession>A0AAN4YWW3</accession>
<dbReference type="PANTHER" id="PTHR24193">
    <property type="entry name" value="ANKYRIN REPEAT PROTEIN"/>
    <property type="match status" value="1"/>
</dbReference>
<dbReference type="InterPro" id="IPR050663">
    <property type="entry name" value="Ankyrin-SOCS_Box"/>
</dbReference>
<proteinExistence type="predicted"/>
<keyword evidence="7" id="KW-0325">Glycoprotein</keyword>
<dbReference type="GO" id="GO:0012505">
    <property type="term" value="C:endomembrane system"/>
    <property type="evidence" value="ECO:0007669"/>
    <property type="project" value="UniProtKB-SubCell"/>
</dbReference>
<evidence type="ECO:0000256" key="12">
    <source>
        <dbReference type="SAM" id="Phobius"/>
    </source>
</evidence>
<feature type="non-terminal residue" evidence="15">
    <location>
        <position position="870"/>
    </location>
</feature>
<evidence type="ECO:0000256" key="8">
    <source>
        <dbReference type="ARBA" id="ARBA00046288"/>
    </source>
</evidence>
<reference evidence="16" key="1">
    <citation type="submission" date="2022-10" db="EMBL/GenBank/DDBJ databases">
        <title>Genome assembly of Pristionchus species.</title>
        <authorList>
            <person name="Yoshida K."/>
            <person name="Sommer R.J."/>
        </authorList>
    </citation>
    <scope>NUCLEOTIDE SEQUENCE [LARGE SCALE GENOMIC DNA]</scope>
    <source>
        <strain evidence="16">RS5460</strain>
    </source>
</reference>
<feature type="region of interest" description="Disordered" evidence="11">
    <location>
        <begin position="846"/>
        <end position="870"/>
    </location>
</feature>
<dbReference type="PANTHER" id="PTHR24193:SF121">
    <property type="entry name" value="ADA2A-CONTAINING COMPLEX COMPONENT 3, ISOFORM D"/>
    <property type="match status" value="1"/>
</dbReference>
<keyword evidence="2" id="KW-0677">Repeat</keyword>
<dbReference type="PROSITE" id="PS50088">
    <property type="entry name" value="ANK_REPEAT"/>
    <property type="match status" value="3"/>
</dbReference>
<dbReference type="GO" id="GO:0000976">
    <property type="term" value="F:transcription cis-regulatory region binding"/>
    <property type="evidence" value="ECO:0007669"/>
    <property type="project" value="TreeGrafter"/>
</dbReference>
<evidence type="ECO:0000256" key="11">
    <source>
        <dbReference type="SAM" id="MobiDB-lite"/>
    </source>
</evidence>
<dbReference type="Gene3D" id="2.10.25.10">
    <property type="entry name" value="Laminin"/>
    <property type="match status" value="1"/>
</dbReference>
<dbReference type="Gene3D" id="1.25.40.20">
    <property type="entry name" value="Ankyrin repeat-containing domain"/>
    <property type="match status" value="2"/>
</dbReference>
<dbReference type="CDD" id="cd00054">
    <property type="entry name" value="EGF_CA"/>
    <property type="match status" value="1"/>
</dbReference>
<dbReference type="SUPFAM" id="SSF90193">
    <property type="entry name" value="Notch domain"/>
    <property type="match status" value="2"/>
</dbReference>
<comment type="subcellular location">
    <subcellularLocation>
        <location evidence="8">Endomembrane system</location>
        <topology evidence="8">Single-pass type I membrane protein</topology>
    </subcellularLocation>
</comment>
<feature type="domain" description="EGF-like" evidence="14">
    <location>
        <begin position="66"/>
        <end position="104"/>
    </location>
</feature>
<keyword evidence="3 12" id="KW-1133">Transmembrane helix</keyword>
<protein>
    <recommendedName>
        <fullName evidence="14">EGF-like domain-containing protein</fullName>
    </recommendedName>
</protein>
<keyword evidence="10" id="KW-0245">EGF-like domain</keyword>
<feature type="repeat" description="ANK" evidence="9">
    <location>
        <begin position="471"/>
        <end position="493"/>
    </location>
</feature>
<evidence type="ECO:0000256" key="6">
    <source>
        <dbReference type="ARBA" id="ARBA00023157"/>
    </source>
</evidence>
<feature type="disulfide bond" evidence="10">
    <location>
        <begin position="94"/>
        <end position="103"/>
    </location>
</feature>
<keyword evidence="1 12" id="KW-0812">Transmembrane</keyword>
<dbReference type="SUPFAM" id="SSF48403">
    <property type="entry name" value="Ankyrin repeat"/>
    <property type="match status" value="1"/>
</dbReference>